<keyword evidence="5 11" id="KW-0479">Metal-binding</keyword>
<dbReference type="GO" id="GO:0032481">
    <property type="term" value="P:positive regulation of type I interferon production"/>
    <property type="evidence" value="ECO:0007669"/>
    <property type="project" value="TreeGrafter"/>
</dbReference>
<dbReference type="Pfam" id="PF00644">
    <property type="entry name" value="PARP"/>
    <property type="match status" value="1"/>
</dbReference>
<dbReference type="STRING" id="127582.A0A2Y9RL30"/>
<dbReference type="Gene3D" id="1.10.10.10">
    <property type="entry name" value="Winged helix-like DNA-binding domain superfamily/Winged helix DNA-binding domain"/>
    <property type="match status" value="1"/>
</dbReference>
<keyword evidence="7 11" id="KW-0863">Zinc-finger</keyword>
<evidence type="ECO:0000256" key="4">
    <source>
        <dbReference type="ARBA" id="ARBA00022553"/>
    </source>
</evidence>
<evidence type="ECO:0000259" key="14">
    <source>
        <dbReference type="PROSITE" id="PS50918"/>
    </source>
</evidence>
<feature type="compositionally biased region" description="Basic and acidic residues" evidence="12">
    <location>
        <begin position="235"/>
        <end position="252"/>
    </location>
</feature>
<keyword evidence="4" id="KW-0597">Phosphoprotein</keyword>
<evidence type="ECO:0000256" key="1">
    <source>
        <dbReference type="ARBA" id="ARBA00004123"/>
    </source>
</evidence>
<feature type="zinc finger region" description="C3H1-type" evidence="11">
    <location>
        <begin position="169"/>
        <end position="190"/>
    </location>
</feature>
<evidence type="ECO:0000256" key="12">
    <source>
        <dbReference type="SAM" id="MobiDB-lite"/>
    </source>
</evidence>
<dbReference type="GO" id="GO:0005737">
    <property type="term" value="C:cytoplasm"/>
    <property type="evidence" value="ECO:0007669"/>
    <property type="project" value="UniProtKB-SubCell"/>
</dbReference>
<accession>A0A2Y9RL30</accession>
<feature type="compositionally biased region" description="Basic and acidic residues" evidence="12">
    <location>
        <begin position="438"/>
        <end position="449"/>
    </location>
</feature>
<dbReference type="CTD" id="56829"/>
<dbReference type="Pfam" id="PF02825">
    <property type="entry name" value="WWE"/>
    <property type="match status" value="1"/>
</dbReference>
<protein>
    <submittedName>
        <fullName evidence="17">Zinc finger CCCH-type antiviral protein 1 isoform X1</fullName>
    </submittedName>
</protein>
<dbReference type="InterPro" id="IPR041360">
    <property type="entry name" value="ZAP_HTH"/>
</dbReference>
<gene>
    <name evidence="17" type="primary">ZC3HAV1</name>
</gene>
<evidence type="ECO:0000259" key="15">
    <source>
        <dbReference type="PROSITE" id="PS51059"/>
    </source>
</evidence>
<dbReference type="InterPro" id="IPR012317">
    <property type="entry name" value="Poly(ADP-ribose)pol_cat_dom"/>
</dbReference>
<dbReference type="SUPFAM" id="SSF117839">
    <property type="entry name" value="WWE domain"/>
    <property type="match status" value="1"/>
</dbReference>
<reference evidence="17" key="1">
    <citation type="submission" date="2025-08" db="UniProtKB">
        <authorList>
            <consortium name="RefSeq"/>
        </authorList>
    </citation>
    <scope>IDENTIFICATION</scope>
</reference>
<comment type="subcellular location">
    <subcellularLocation>
        <location evidence="2">Cytoplasm</location>
    </subcellularLocation>
    <subcellularLocation>
        <location evidence="1">Nucleus</location>
    </subcellularLocation>
</comment>
<dbReference type="PROSITE" id="PS50918">
    <property type="entry name" value="WWE"/>
    <property type="match status" value="1"/>
</dbReference>
<dbReference type="PROSITE" id="PS51059">
    <property type="entry name" value="PARP_CATALYTIC"/>
    <property type="match status" value="1"/>
</dbReference>
<feature type="compositionally biased region" description="Polar residues" evidence="12">
    <location>
        <begin position="416"/>
        <end position="437"/>
    </location>
</feature>
<dbReference type="SUPFAM" id="SSF56399">
    <property type="entry name" value="ADP-ribosylation"/>
    <property type="match status" value="1"/>
</dbReference>
<keyword evidence="8 11" id="KW-0862">Zinc</keyword>
<dbReference type="Pfam" id="PF23466">
    <property type="entry name" value="WWE_4"/>
    <property type="match status" value="1"/>
</dbReference>
<dbReference type="Proteomes" id="UP000248480">
    <property type="component" value="Unplaced"/>
</dbReference>
<evidence type="ECO:0000256" key="3">
    <source>
        <dbReference type="ARBA" id="ARBA00022490"/>
    </source>
</evidence>
<dbReference type="FunCoup" id="A0A2Y9RL30">
    <property type="interactions" value="2043"/>
</dbReference>
<feature type="compositionally biased region" description="Polar residues" evidence="12">
    <location>
        <begin position="331"/>
        <end position="355"/>
    </location>
</feature>
<dbReference type="Gene3D" id="3.90.228.10">
    <property type="match status" value="1"/>
</dbReference>
<dbReference type="Pfam" id="PF18606">
    <property type="entry name" value="HTH_53"/>
    <property type="match status" value="1"/>
</dbReference>
<dbReference type="InterPro" id="IPR057602">
    <property type="entry name" value="Zfn-CCCH_PARP12"/>
</dbReference>
<feature type="domain" description="WWE" evidence="14">
    <location>
        <begin position="697"/>
        <end position="784"/>
    </location>
</feature>
<dbReference type="PROSITE" id="PS50103">
    <property type="entry name" value="ZF_C3H1"/>
    <property type="match status" value="1"/>
</dbReference>
<dbReference type="GeneID" id="101356240"/>
<dbReference type="GO" id="GO:0003950">
    <property type="term" value="F:NAD+ poly-ADP-ribosyltransferase activity"/>
    <property type="evidence" value="ECO:0007669"/>
    <property type="project" value="InterPro"/>
</dbReference>
<feature type="compositionally biased region" description="Low complexity" evidence="12">
    <location>
        <begin position="550"/>
        <end position="561"/>
    </location>
</feature>
<dbReference type="CDD" id="cd01439">
    <property type="entry name" value="TCCD_inducible_PARP_like"/>
    <property type="match status" value="1"/>
</dbReference>
<feature type="region of interest" description="Disordered" evidence="12">
    <location>
        <begin position="543"/>
        <end position="564"/>
    </location>
</feature>
<proteinExistence type="inferred from homology"/>
<evidence type="ECO:0000256" key="11">
    <source>
        <dbReference type="PROSITE-ProRule" id="PRU00723"/>
    </source>
</evidence>
<organism evidence="16 17">
    <name type="scientific">Trichechus manatus latirostris</name>
    <name type="common">Florida manatee</name>
    <dbReference type="NCBI Taxonomy" id="127582"/>
    <lineage>
        <taxon>Eukaryota</taxon>
        <taxon>Metazoa</taxon>
        <taxon>Chordata</taxon>
        <taxon>Craniata</taxon>
        <taxon>Vertebrata</taxon>
        <taxon>Euteleostomi</taxon>
        <taxon>Mammalia</taxon>
        <taxon>Eutheria</taxon>
        <taxon>Afrotheria</taxon>
        <taxon>Sirenia</taxon>
        <taxon>Trichechidae</taxon>
        <taxon>Trichechus</taxon>
    </lineage>
</organism>
<feature type="compositionally biased region" description="Polar residues" evidence="12">
    <location>
        <begin position="450"/>
        <end position="459"/>
    </location>
</feature>
<feature type="domain" description="C3H1-type" evidence="13">
    <location>
        <begin position="169"/>
        <end position="190"/>
    </location>
</feature>
<dbReference type="GO" id="GO:0008270">
    <property type="term" value="F:zinc ion binding"/>
    <property type="evidence" value="ECO:0007669"/>
    <property type="project" value="UniProtKB-KW"/>
</dbReference>
<dbReference type="PANTHER" id="PTHR45740:SF8">
    <property type="entry name" value="ZINC FINGER CCCH-TYPE ANTIVIRAL PROTEIN 1"/>
    <property type="match status" value="1"/>
</dbReference>
<evidence type="ECO:0000256" key="9">
    <source>
        <dbReference type="ARBA" id="ARBA00023242"/>
    </source>
</evidence>
<feature type="domain" description="PARP catalytic" evidence="15">
    <location>
        <begin position="816"/>
        <end position="1011"/>
    </location>
</feature>
<keyword evidence="9" id="KW-0539">Nucleus</keyword>
<evidence type="ECO:0000256" key="5">
    <source>
        <dbReference type="ARBA" id="ARBA00022723"/>
    </source>
</evidence>
<feature type="region of interest" description="Disordered" evidence="12">
    <location>
        <begin position="218"/>
        <end position="285"/>
    </location>
</feature>
<evidence type="ECO:0000313" key="16">
    <source>
        <dbReference type="Proteomes" id="UP000248480"/>
    </source>
</evidence>
<evidence type="ECO:0000256" key="10">
    <source>
        <dbReference type="ARBA" id="ARBA00024347"/>
    </source>
</evidence>
<keyword evidence="16" id="KW-1185">Reference proteome</keyword>
<sequence>MADPEVCCFITKILCAHGGRMALDELLRKIALSEAQLCEVLEAAGPDRFVVLETDASRWVVATTRARVCRRKFCQRPCENLHLCKLNLLGRCNYSQSQRNLCKYSHEVLSEDNFRVLKNHELSGLNQEELAVLLVQSDPFFMPEICKSYKGEGRQQICSQQPPCEKLHICEHFTRGNCSYSNCLRSHNLLDRKVLAAMREHGLDHSVVRNIQDICNSKHARGRRNPPGRRALPSHRRDVGYRGRSKSRDRVFQGHQEFFPPANASCQRSCTSSPDVTSSRPPLDDDVIVEDLNHRLTHLGSQDSSPPSPVSPKATSFAGTGQMGANHRFSENNSQEGLYRNQGNIRPVSDSTPASNRKEPTSWVNGQGTGRESLFSQGPPTAFPRKSTSVLSSDCVDIKGESRYREIQHFSLFNSTVDGTATDPSSTRSSGYKTTASRQREESLQRKQDTGTFHGNRQVTGEIADADPGVGFVNDLTFPKTYQAARYVHNALNDSVKVMDETTDGEKTGAIGFSLRVAAKEDKDVFPSGSQSLRSQCFPTPGETMAPAEVSSPSTVSPSPSHRAAAYGIGSHSSAHISVTPATGFTTRRTQESALYTLSDVTSTASSKIDDGSEEICLDYLGNGCQLKKCGKVHFHLPYRWQILVANTWMDLQPMERIEEAYCDPNNCVISIGSHNINFQEMSCDFNPIRRLSTPSSRTKLVTSVFATKWIWYWRDKSGDWIQYGEKKDNQQISNINSSYIESLFLSCPRGIVQFKAGSEEYELSFQGMIQTNTASKTQKDVARRPQFVSSRGVEELLKGAGCEPAPSPSVTSNVPPLDHPSLPLNGYKLSIIGDQLPEYTTISESFKASMKNFKIEKIKKIHNPKLLDAFQRKKSKMKNPNERILFSAANRSHVDSICAYNFDWTLHGTHDTRYGRGNYFTKEAIYSHKNCLCDDKNIVMFVARVLVGDFTEGNMTYTHPPRRFCDPETRYDSCVDTRLNPSVFIIFQKDQMYPEYVIEYTETDKACVIS</sequence>
<feature type="compositionally biased region" description="Polar residues" evidence="12">
    <location>
        <begin position="264"/>
        <end position="280"/>
    </location>
</feature>
<evidence type="ECO:0000259" key="13">
    <source>
        <dbReference type="PROSITE" id="PS50103"/>
    </source>
</evidence>
<dbReference type="Pfam" id="PF25261">
    <property type="entry name" value="zf-CCCH_PARP12"/>
    <property type="match status" value="1"/>
</dbReference>
<dbReference type="AlphaFoldDB" id="A0A2Y9RL30"/>
<evidence type="ECO:0000256" key="8">
    <source>
        <dbReference type="ARBA" id="ARBA00022833"/>
    </source>
</evidence>
<dbReference type="RefSeq" id="XP_023592669.1">
    <property type="nucleotide sequence ID" value="XM_023736901.1"/>
</dbReference>
<evidence type="ECO:0000256" key="6">
    <source>
        <dbReference type="ARBA" id="ARBA00022737"/>
    </source>
</evidence>
<keyword evidence="6" id="KW-0677">Repeat</keyword>
<dbReference type="InterPro" id="IPR036388">
    <property type="entry name" value="WH-like_DNA-bd_sf"/>
</dbReference>
<dbReference type="GO" id="GO:0003723">
    <property type="term" value="F:RNA binding"/>
    <property type="evidence" value="ECO:0007669"/>
    <property type="project" value="TreeGrafter"/>
</dbReference>
<feature type="region of interest" description="Disordered" evidence="12">
    <location>
        <begin position="298"/>
        <end position="390"/>
    </location>
</feature>
<dbReference type="InterPro" id="IPR004170">
    <property type="entry name" value="WWE_dom"/>
</dbReference>
<dbReference type="Gene3D" id="3.30.720.50">
    <property type="match status" value="1"/>
</dbReference>
<dbReference type="PANTHER" id="PTHR45740">
    <property type="entry name" value="POLY [ADP-RIBOSE] POLYMERASE"/>
    <property type="match status" value="1"/>
</dbReference>
<dbReference type="GO" id="GO:0061014">
    <property type="term" value="P:positive regulation of mRNA catabolic process"/>
    <property type="evidence" value="ECO:0007669"/>
    <property type="project" value="TreeGrafter"/>
</dbReference>
<evidence type="ECO:0000256" key="2">
    <source>
        <dbReference type="ARBA" id="ARBA00004496"/>
    </source>
</evidence>
<dbReference type="GO" id="GO:1990404">
    <property type="term" value="F:NAD+-protein mono-ADP-ribosyltransferase activity"/>
    <property type="evidence" value="ECO:0007669"/>
    <property type="project" value="TreeGrafter"/>
</dbReference>
<dbReference type="InterPro" id="IPR051712">
    <property type="entry name" value="ARTD-AVP"/>
</dbReference>
<dbReference type="InterPro" id="IPR000571">
    <property type="entry name" value="Znf_CCCH"/>
</dbReference>
<name>A0A2Y9RL30_TRIMA</name>
<feature type="region of interest" description="Disordered" evidence="12">
    <location>
        <begin position="416"/>
        <end position="460"/>
    </location>
</feature>
<dbReference type="GO" id="GO:0009615">
    <property type="term" value="P:response to virus"/>
    <property type="evidence" value="ECO:0007669"/>
    <property type="project" value="TreeGrafter"/>
</dbReference>
<evidence type="ECO:0000256" key="7">
    <source>
        <dbReference type="ARBA" id="ARBA00022771"/>
    </source>
</evidence>
<dbReference type="GO" id="GO:0005634">
    <property type="term" value="C:nucleus"/>
    <property type="evidence" value="ECO:0007669"/>
    <property type="project" value="UniProtKB-SubCell"/>
</dbReference>
<evidence type="ECO:0000313" key="17">
    <source>
        <dbReference type="RefSeq" id="XP_023592669.1"/>
    </source>
</evidence>
<comment type="similarity">
    <text evidence="10">Belongs to the ARTD/PARP family.</text>
</comment>
<dbReference type="InterPro" id="IPR037197">
    <property type="entry name" value="WWE_dom_sf"/>
</dbReference>
<feature type="compositionally biased region" description="Basic residues" evidence="12">
    <location>
        <begin position="218"/>
        <end position="227"/>
    </location>
</feature>
<dbReference type="Pfam" id="PF18633">
    <property type="entry name" value="zf-CCCH_8"/>
    <property type="match status" value="1"/>
</dbReference>
<dbReference type="InterPro" id="IPR040954">
    <property type="entry name" value="Znf-CCCH_8"/>
</dbReference>
<dbReference type="KEGG" id="tmu:101356240"/>
<keyword evidence="3" id="KW-0963">Cytoplasm</keyword>
<dbReference type="InParanoid" id="A0A2Y9RL30"/>